<proteinExistence type="predicted"/>
<keyword evidence="1" id="KW-0040">ANK repeat</keyword>
<evidence type="ECO:0000256" key="1">
    <source>
        <dbReference type="PROSITE-ProRule" id="PRU00023"/>
    </source>
</evidence>
<dbReference type="InterPro" id="IPR002110">
    <property type="entry name" value="Ankyrin_rpt"/>
</dbReference>
<dbReference type="SMART" id="SM00248">
    <property type="entry name" value="ANK"/>
    <property type="match status" value="4"/>
</dbReference>
<protein>
    <submittedName>
        <fullName evidence="3">SFRICE_001672</fullName>
    </submittedName>
</protein>
<feature type="compositionally biased region" description="Polar residues" evidence="2">
    <location>
        <begin position="9"/>
        <end position="30"/>
    </location>
</feature>
<dbReference type="InterPro" id="IPR039323">
    <property type="entry name" value="ANKRD_45/46/60"/>
</dbReference>
<feature type="region of interest" description="Disordered" evidence="2">
    <location>
        <begin position="1"/>
        <end position="38"/>
    </location>
</feature>
<dbReference type="EMBL" id="ODYU01000332">
    <property type="protein sequence ID" value="SOQ34896.1"/>
    <property type="molecule type" value="Genomic_DNA"/>
</dbReference>
<feature type="repeat" description="ANK" evidence="1">
    <location>
        <begin position="519"/>
        <end position="551"/>
    </location>
</feature>
<dbReference type="PROSITE" id="PS50297">
    <property type="entry name" value="ANK_REP_REGION"/>
    <property type="match status" value="3"/>
</dbReference>
<dbReference type="Pfam" id="PF12796">
    <property type="entry name" value="Ank_2"/>
    <property type="match status" value="1"/>
</dbReference>
<dbReference type="PROSITE" id="PS50088">
    <property type="entry name" value="ANK_REPEAT"/>
    <property type="match status" value="3"/>
</dbReference>
<organism evidence="3">
    <name type="scientific">Spodoptera frugiperda</name>
    <name type="common">Fall armyworm</name>
    <dbReference type="NCBI Taxonomy" id="7108"/>
    <lineage>
        <taxon>Eukaryota</taxon>
        <taxon>Metazoa</taxon>
        <taxon>Ecdysozoa</taxon>
        <taxon>Arthropoda</taxon>
        <taxon>Hexapoda</taxon>
        <taxon>Insecta</taxon>
        <taxon>Pterygota</taxon>
        <taxon>Neoptera</taxon>
        <taxon>Endopterygota</taxon>
        <taxon>Lepidoptera</taxon>
        <taxon>Glossata</taxon>
        <taxon>Ditrysia</taxon>
        <taxon>Noctuoidea</taxon>
        <taxon>Noctuidae</taxon>
        <taxon>Amphipyrinae</taxon>
        <taxon>Spodoptera</taxon>
    </lineage>
</organism>
<gene>
    <name evidence="3" type="ORF">SFRICE_001672</name>
</gene>
<reference evidence="3" key="1">
    <citation type="submission" date="2016-07" db="EMBL/GenBank/DDBJ databases">
        <authorList>
            <person name="Bretaudeau A."/>
        </authorList>
    </citation>
    <scope>NUCLEOTIDE SEQUENCE</scope>
    <source>
        <strain evidence="3">Rice</strain>
        <tissue evidence="3">Whole body</tissue>
    </source>
</reference>
<evidence type="ECO:0000313" key="3">
    <source>
        <dbReference type="EMBL" id="SOQ34896.1"/>
    </source>
</evidence>
<dbReference type="Gene3D" id="1.25.40.20">
    <property type="entry name" value="Ankyrin repeat-containing domain"/>
    <property type="match status" value="2"/>
</dbReference>
<dbReference type="PANTHER" id="PTHR22677">
    <property type="entry name" value="ANKYRIN REPEAT DOMAIN-CONTAINING PROTEIN 60"/>
    <property type="match status" value="1"/>
</dbReference>
<name>A0A2H1V299_SPOFR</name>
<dbReference type="SUPFAM" id="SSF48403">
    <property type="entry name" value="Ankyrin repeat"/>
    <property type="match status" value="1"/>
</dbReference>
<dbReference type="AlphaFoldDB" id="A0A2H1V299"/>
<dbReference type="PANTHER" id="PTHR22677:SF4">
    <property type="entry name" value="USHER SYNDROME TYPE-1G PROTEIN-LIKE PROTEIN"/>
    <property type="match status" value="1"/>
</dbReference>
<evidence type="ECO:0000256" key="2">
    <source>
        <dbReference type="SAM" id="MobiDB-lite"/>
    </source>
</evidence>
<sequence>MNKKIHNRISITTSTPGGTYNDAVTSTESQRLQDGEPTREIAQPTYASRFWFFNYLKMCSFRLTNDLYISFMTYWYPDREILPAHIVNLMQVQSRLRAERESHAVTLSREQGEETSPVSLRNFFNALTYYVLSSEDEVGVHFTPKDLDFLGSDREPMFVLVDSSCISDPSSKELLIDNGFHARDTVLTKYLNNNGAPVDLPSTSTDLRNELVPPLLRGTDSSDEMQMIDINLQSDNELLIGDSDCDNDSIVISYLRNKDAFLDFEGTIMSTKKKSSLLENVPKLETILESEQFSTFPLTSTPEAASLNFLKNGGQHSPTYTDLPAYSDESLDAEIPSFPTSMRSLFDQEFVESRASLSVLSLFSNEDTNKYKKAIEFLHNDNDFLIAAEMGDEKMLQILLNRGANINDKDHLGRNALHLAVCSGNQDSVLLLLKAGVTVNIKDHLGMTPLSLCLMRRPSWRMASMLFDHGARLMPRLTPMDTGLFLQFVMMCIPTREEERILRLLVEKGAIVNDPDAPGGRQPLHFAAMSNNIRLINILVDLGADLYAVNHRNQTPKEVAATFNCREAFGLLEQFEELCNLIVDIDEEALVGSSSRSIIGDNVRFNN</sequence>
<dbReference type="InterPro" id="IPR036770">
    <property type="entry name" value="Ankyrin_rpt-contain_sf"/>
</dbReference>
<feature type="repeat" description="ANK" evidence="1">
    <location>
        <begin position="379"/>
        <end position="411"/>
    </location>
</feature>
<dbReference type="Pfam" id="PF13637">
    <property type="entry name" value="Ank_4"/>
    <property type="match status" value="1"/>
</dbReference>
<accession>A0A2H1V299</accession>
<feature type="repeat" description="ANK" evidence="1">
    <location>
        <begin position="412"/>
        <end position="444"/>
    </location>
</feature>